<feature type="region of interest" description="Disordered" evidence="1">
    <location>
        <begin position="90"/>
        <end position="115"/>
    </location>
</feature>
<dbReference type="EMBL" id="LFZN01000054">
    <property type="protein sequence ID" value="KXT01503.1"/>
    <property type="molecule type" value="Genomic_DNA"/>
</dbReference>
<name>A0A139HGE4_9PEZI</name>
<sequence length="354" mass="40509">MKRTKDMLMKRLQPQMDVPRTSVATKRDQAKQQNPLRQGALASKDDIRAIQSPGSELRTCLATTMWIQKAIEELPECHPNQLYLHELLRNEPRTPSSPSSRTNSRRSSNTGPRRTTLLDLPFEVRKLIYQYSASEDDPISPVFKGPEQELGGSDQIEVSYLKAGLPVLHSIFPGLEKELAAMLPTFYRANTFQFDLRGDSGGEALQRWIEEKNDETSAARKICLKHWTWYYNASAGWEHVPDETILSITSSGHVRVTRIARQLHPLACTCEMDDFVSAQCPDWKINKLWSMADFVSILRQEEGLLIQAVNKLMELIHCHNETFHAWRQGPEGCKLCGKQMIFIRSLDEVEWKSE</sequence>
<evidence type="ECO:0000256" key="1">
    <source>
        <dbReference type="SAM" id="MobiDB-lite"/>
    </source>
</evidence>
<dbReference type="Proteomes" id="UP000070133">
    <property type="component" value="Unassembled WGS sequence"/>
</dbReference>
<feature type="compositionally biased region" description="Low complexity" evidence="1">
    <location>
        <begin position="93"/>
        <end position="115"/>
    </location>
</feature>
<accession>A0A139HGE4</accession>
<gene>
    <name evidence="2" type="ORF">AC578_4556</name>
</gene>
<comment type="caution">
    <text evidence="2">The sequence shown here is derived from an EMBL/GenBank/DDBJ whole genome shotgun (WGS) entry which is preliminary data.</text>
</comment>
<keyword evidence="3" id="KW-1185">Reference proteome</keyword>
<reference evidence="2 3" key="1">
    <citation type="submission" date="2015-07" db="EMBL/GenBank/DDBJ databases">
        <title>Comparative genomics of the Sigatoka disease complex on banana suggests a link between parallel evolutionary changes in Pseudocercospora fijiensis and Pseudocercospora eumusae and increased virulence on the banana host.</title>
        <authorList>
            <person name="Chang T.-C."/>
            <person name="Salvucci A."/>
            <person name="Crous P.W."/>
            <person name="Stergiopoulos I."/>
        </authorList>
    </citation>
    <scope>NUCLEOTIDE SEQUENCE [LARGE SCALE GENOMIC DNA]</scope>
    <source>
        <strain evidence="2 3">CBS 114824</strain>
    </source>
</reference>
<protein>
    <submittedName>
        <fullName evidence="2">Uncharacterized protein</fullName>
    </submittedName>
</protein>
<feature type="region of interest" description="Disordered" evidence="1">
    <location>
        <begin position="1"/>
        <end position="47"/>
    </location>
</feature>
<evidence type="ECO:0000313" key="2">
    <source>
        <dbReference type="EMBL" id="KXT01503.1"/>
    </source>
</evidence>
<dbReference type="OrthoDB" id="3636749at2759"/>
<organism evidence="2 3">
    <name type="scientific">Pseudocercospora eumusae</name>
    <dbReference type="NCBI Taxonomy" id="321146"/>
    <lineage>
        <taxon>Eukaryota</taxon>
        <taxon>Fungi</taxon>
        <taxon>Dikarya</taxon>
        <taxon>Ascomycota</taxon>
        <taxon>Pezizomycotina</taxon>
        <taxon>Dothideomycetes</taxon>
        <taxon>Dothideomycetidae</taxon>
        <taxon>Mycosphaerellales</taxon>
        <taxon>Mycosphaerellaceae</taxon>
        <taxon>Pseudocercospora</taxon>
    </lineage>
</organism>
<dbReference type="AlphaFoldDB" id="A0A139HGE4"/>
<evidence type="ECO:0000313" key="3">
    <source>
        <dbReference type="Proteomes" id="UP000070133"/>
    </source>
</evidence>
<proteinExistence type="predicted"/>